<name>A0ABW5ZBS7_9FLAO</name>
<dbReference type="InterPro" id="IPR043749">
    <property type="entry name" value="DUF5694"/>
</dbReference>
<dbReference type="PROSITE" id="PS51257">
    <property type="entry name" value="PROKAR_LIPOPROTEIN"/>
    <property type="match status" value="1"/>
</dbReference>
<protein>
    <submittedName>
        <fullName evidence="1">DUF5694 domain-containing protein</fullName>
    </submittedName>
</protein>
<keyword evidence="2" id="KW-1185">Reference proteome</keyword>
<reference evidence="2" key="1">
    <citation type="journal article" date="2019" name="Int. J. Syst. Evol. Microbiol.">
        <title>The Global Catalogue of Microorganisms (GCM) 10K type strain sequencing project: providing services to taxonomists for standard genome sequencing and annotation.</title>
        <authorList>
            <consortium name="The Broad Institute Genomics Platform"/>
            <consortium name="The Broad Institute Genome Sequencing Center for Infectious Disease"/>
            <person name="Wu L."/>
            <person name="Ma J."/>
        </authorList>
    </citation>
    <scope>NUCLEOTIDE SEQUENCE [LARGE SCALE GENOMIC DNA]</scope>
    <source>
        <strain evidence="2">KCTC 52644</strain>
    </source>
</reference>
<proteinExistence type="predicted"/>
<evidence type="ECO:0000313" key="2">
    <source>
        <dbReference type="Proteomes" id="UP001597549"/>
    </source>
</evidence>
<dbReference type="Pfam" id="PF18950">
    <property type="entry name" value="DUF5694"/>
    <property type="match status" value="1"/>
</dbReference>
<gene>
    <name evidence="1" type="ORF">ACFSX9_13025</name>
</gene>
<evidence type="ECO:0000313" key="1">
    <source>
        <dbReference type="EMBL" id="MFD2909653.1"/>
    </source>
</evidence>
<dbReference type="Proteomes" id="UP001597549">
    <property type="component" value="Unassembled WGS sequence"/>
</dbReference>
<organism evidence="1 2">
    <name type="scientific">Flavobacterium ardleyense</name>
    <dbReference type="NCBI Taxonomy" id="2038737"/>
    <lineage>
        <taxon>Bacteria</taxon>
        <taxon>Pseudomonadati</taxon>
        <taxon>Bacteroidota</taxon>
        <taxon>Flavobacteriia</taxon>
        <taxon>Flavobacteriales</taxon>
        <taxon>Flavobacteriaceae</taxon>
        <taxon>Flavobacterium</taxon>
    </lineage>
</organism>
<accession>A0ABW5ZBS7</accession>
<dbReference type="EMBL" id="JBHUOL010000019">
    <property type="protein sequence ID" value="MFD2909653.1"/>
    <property type="molecule type" value="Genomic_DNA"/>
</dbReference>
<dbReference type="RefSeq" id="WP_379808374.1">
    <property type="nucleotide sequence ID" value="NZ_JBHUOL010000019.1"/>
</dbReference>
<sequence>MKNSLLLVISVLICSCSSLKKKEPDNTAEKISVLNFGTAHLSYTTDANSTARDLNDRKVKEEISSLVACLKSFKPTIICVEMKPHDNSFVNEVYQKYIVDQSNRLNYSDELNSIAFETGRLSGVRYIYGIDYENDFDYPSLVKLANRNKSDSLAVANTINSYKIVNALPLYQQFYKINTKEYKMETFEFYNFLATMHTTEKQEGVDVIADFYKRNLKMYVNFCDIPVTKNDRVLVILGATHTAYFDVFLEHSNKYKLENVFDYIKEKP</sequence>
<comment type="caution">
    <text evidence="1">The sequence shown here is derived from an EMBL/GenBank/DDBJ whole genome shotgun (WGS) entry which is preliminary data.</text>
</comment>